<keyword evidence="6" id="KW-0449">Lipoprotein</keyword>
<reference evidence="8 9" key="1">
    <citation type="journal article" date="2011" name="Genome Res.">
        <title>Phylogeny-wide analysis of social amoeba genomes highlights ancient origins for complex intercellular communication.</title>
        <authorList>
            <person name="Heidel A.J."/>
            <person name="Lawal H.M."/>
            <person name="Felder M."/>
            <person name="Schilde C."/>
            <person name="Helps N.R."/>
            <person name="Tunggal B."/>
            <person name="Rivero F."/>
            <person name="John U."/>
            <person name="Schleicher M."/>
            <person name="Eichinger L."/>
            <person name="Platzer M."/>
            <person name="Noegel A.A."/>
            <person name="Schaap P."/>
            <person name="Gloeckner G."/>
        </authorList>
    </citation>
    <scope>NUCLEOTIDE SEQUENCE [LARGE SCALE GENOMIC DNA]</scope>
    <source>
        <strain evidence="9">ATCC 26659 / Pp 5 / PN500</strain>
    </source>
</reference>
<evidence type="ECO:0000313" key="8">
    <source>
        <dbReference type="EMBL" id="EFA80497.1"/>
    </source>
</evidence>
<keyword evidence="3" id="KW-0479">Metal-binding</keyword>
<sequence>MSERESLFIPTFIYIEFIQLYKDKLGFSESTMKSMFNACDADKDGKIDIREFASLISICASGSLEQKLAFLFAIFDDDQNGQLDIDELNNICSSIINIGKHGGKSDTEIHECISQLKQADINGDGKVSIDEWIIFGTKNPIILSLLSGVHK</sequence>
<organism evidence="8 9">
    <name type="scientific">Heterostelium pallidum (strain ATCC 26659 / Pp 5 / PN500)</name>
    <name type="common">Cellular slime mold</name>
    <name type="synonym">Polysphondylium pallidum</name>
    <dbReference type="NCBI Taxonomy" id="670386"/>
    <lineage>
        <taxon>Eukaryota</taxon>
        <taxon>Amoebozoa</taxon>
        <taxon>Evosea</taxon>
        <taxon>Eumycetozoa</taxon>
        <taxon>Dictyostelia</taxon>
        <taxon>Acytosteliales</taxon>
        <taxon>Acytosteliaceae</taxon>
        <taxon>Heterostelium</taxon>
    </lineage>
</organism>
<keyword evidence="5" id="KW-0106">Calcium</keyword>
<keyword evidence="9" id="KW-1185">Reference proteome</keyword>
<evidence type="ECO:0000256" key="2">
    <source>
        <dbReference type="ARBA" id="ARBA00022707"/>
    </source>
</evidence>
<dbReference type="InterPro" id="IPR011992">
    <property type="entry name" value="EF-hand-dom_pair"/>
</dbReference>
<name>D3BF16_HETP5</name>
<dbReference type="PROSITE" id="PS50222">
    <property type="entry name" value="EF_HAND_2"/>
    <property type="match status" value="3"/>
</dbReference>
<evidence type="ECO:0000256" key="6">
    <source>
        <dbReference type="ARBA" id="ARBA00023288"/>
    </source>
</evidence>
<dbReference type="Pfam" id="PF00036">
    <property type="entry name" value="EF-hand_1"/>
    <property type="match status" value="1"/>
</dbReference>
<dbReference type="EMBL" id="ADBJ01000031">
    <property type="protein sequence ID" value="EFA80497.1"/>
    <property type="molecule type" value="Genomic_DNA"/>
</dbReference>
<dbReference type="PROSITE" id="PS00018">
    <property type="entry name" value="EF_HAND_1"/>
    <property type="match status" value="3"/>
</dbReference>
<keyword evidence="2" id="KW-0519">Myristate</keyword>
<dbReference type="PRINTS" id="PR00450">
    <property type="entry name" value="RECOVERIN"/>
</dbReference>
<dbReference type="InterPro" id="IPR002048">
    <property type="entry name" value="EF_hand_dom"/>
</dbReference>
<dbReference type="Pfam" id="PF13499">
    <property type="entry name" value="EF-hand_7"/>
    <property type="match status" value="1"/>
</dbReference>
<dbReference type="GO" id="GO:0005509">
    <property type="term" value="F:calcium ion binding"/>
    <property type="evidence" value="ECO:0007669"/>
    <property type="project" value="InterPro"/>
</dbReference>
<feature type="domain" description="EF-hand" evidence="7">
    <location>
        <begin position="27"/>
        <end position="62"/>
    </location>
</feature>
<dbReference type="AlphaFoldDB" id="D3BF16"/>
<evidence type="ECO:0000256" key="5">
    <source>
        <dbReference type="ARBA" id="ARBA00022837"/>
    </source>
</evidence>
<accession>D3BF16</accession>
<dbReference type="STRING" id="670386.D3BF16"/>
<gene>
    <name evidence="8" type="ORF">PPL_07333</name>
</gene>
<dbReference type="FunFam" id="1.10.238.10:FF:000003">
    <property type="entry name" value="Calmodulin A"/>
    <property type="match status" value="1"/>
</dbReference>
<dbReference type="SMART" id="SM00054">
    <property type="entry name" value="EFh"/>
    <property type="match status" value="3"/>
</dbReference>
<proteinExistence type="inferred from homology"/>
<dbReference type="GeneID" id="31362814"/>
<dbReference type="InParanoid" id="D3BF16"/>
<comment type="similarity">
    <text evidence="1">Belongs to the recoverin family.</text>
</comment>
<dbReference type="PANTHER" id="PTHR23055:SF178">
    <property type="entry name" value="NEUROCALCIN HOMOLOG"/>
    <property type="match status" value="1"/>
</dbReference>
<dbReference type="RefSeq" id="XP_020432617.1">
    <property type="nucleotide sequence ID" value="XM_020578169.1"/>
</dbReference>
<dbReference type="SUPFAM" id="SSF47473">
    <property type="entry name" value="EF-hand"/>
    <property type="match status" value="1"/>
</dbReference>
<feature type="domain" description="EF-hand" evidence="7">
    <location>
        <begin position="107"/>
        <end position="142"/>
    </location>
</feature>
<evidence type="ECO:0000256" key="3">
    <source>
        <dbReference type="ARBA" id="ARBA00022723"/>
    </source>
</evidence>
<evidence type="ECO:0000256" key="4">
    <source>
        <dbReference type="ARBA" id="ARBA00022737"/>
    </source>
</evidence>
<dbReference type="InterPro" id="IPR028846">
    <property type="entry name" value="Recoverin"/>
</dbReference>
<keyword evidence="4" id="KW-0677">Repeat</keyword>
<protein>
    <recommendedName>
        <fullName evidence="7">EF-hand domain-containing protein</fullName>
    </recommendedName>
</protein>
<evidence type="ECO:0000313" key="9">
    <source>
        <dbReference type="Proteomes" id="UP000001396"/>
    </source>
</evidence>
<dbReference type="CDD" id="cd00051">
    <property type="entry name" value="EFh"/>
    <property type="match status" value="2"/>
</dbReference>
<dbReference type="Gene3D" id="1.10.238.10">
    <property type="entry name" value="EF-hand"/>
    <property type="match status" value="1"/>
</dbReference>
<dbReference type="InterPro" id="IPR018247">
    <property type="entry name" value="EF_Hand_1_Ca_BS"/>
</dbReference>
<feature type="domain" description="EF-hand" evidence="7">
    <location>
        <begin position="63"/>
        <end position="98"/>
    </location>
</feature>
<dbReference type="PANTHER" id="PTHR23055">
    <property type="entry name" value="CALCIUM BINDING PROTEINS"/>
    <property type="match status" value="1"/>
</dbReference>
<dbReference type="Proteomes" id="UP000001396">
    <property type="component" value="Unassembled WGS sequence"/>
</dbReference>
<evidence type="ECO:0000259" key="7">
    <source>
        <dbReference type="PROSITE" id="PS50222"/>
    </source>
</evidence>
<evidence type="ECO:0000256" key="1">
    <source>
        <dbReference type="ARBA" id="ARBA00006049"/>
    </source>
</evidence>
<comment type="caution">
    <text evidence="8">The sequence shown here is derived from an EMBL/GenBank/DDBJ whole genome shotgun (WGS) entry which is preliminary data.</text>
</comment>